<accession>A0A3B0QWS7</accession>
<evidence type="ECO:0000256" key="8">
    <source>
        <dbReference type="SAM" id="MobiDB-lite"/>
    </source>
</evidence>
<comment type="cofactor">
    <cofactor evidence="7">
        <name>[2Fe-2S] cluster</name>
        <dbReference type="ChEBI" id="CHEBI:190135"/>
    </cofactor>
</comment>
<dbReference type="InterPro" id="IPR058240">
    <property type="entry name" value="rSAM_sf"/>
</dbReference>
<keyword evidence="6" id="KW-0411">Iron-sulfur</keyword>
<dbReference type="GO" id="GO:0042364">
    <property type="term" value="P:water-soluble vitamin biosynthetic process"/>
    <property type="evidence" value="ECO:0007669"/>
    <property type="project" value="UniProtKB-ARBA"/>
</dbReference>
<evidence type="ECO:0000313" key="10">
    <source>
        <dbReference type="EMBL" id="VAV84017.1"/>
    </source>
</evidence>
<dbReference type="InterPro" id="IPR010722">
    <property type="entry name" value="BATS_dom"/>
</dbReference>
<dbReference type="GO" id="GO:0003824">
    <property type="term" value="F:catalytic activity"/>
    <property type="evidence" value="ECO:0007669"/>
    <property type="project" value="InterPro"/>
</dbReference>
<dbReference type="InterPro" id="IPR007197">
    <property type="entry name" value="rSAM"/>
</dbReference>
<keyword evidence="2" id="KW-0004">4Fe-4S</keyword>
<dbReference type="SMART" id="SM00876">
    <property type="entry name" value="BATS"/>
    <property type="match status" value="1"/>
</dbReference>
<dbReference type="NCBIfam" id="TIGR03955">
    <property type="entry name" value="rSAM_HydG"/>
    <property type="match status" value="1"/>
</dbReference>
<proteinExistence type="predicted"/>
<dbReference type="Pfam" id="PF06968">
    <property type="entry name" value="BATS"/>
    <property type="match status" value="1"/>
</dbReference>
<comment type="cofactor">
    <cofactor evidence="1">
        <name>[4Fe-4S] cluster</name>
        <dbReference type="ChEBI" id="CHEBI:49883"/>
    </cofactor>
</comment>
<dbReference type="Gene3D" id="3.20.20.70">
    <property type="entry name" value="Aldolase class I"/>
    <property type="match status" value="1"/>
</dbReference>
<evidence type="ECO:0000259" key="9">
    <source>
        <dbReference type="PROSITE" id="PS51918"/>
    </source>
</evidence>
<evidence type="ECO:0000256" key="2">
    <source>
        <dbReference type="ARBA" id="ARBA00022485"/>
    </source>
</evidence>
<dbReference type="SFLD" id="SFLDG01081">
    <property type="entry name" value="cleavage_of_the_Ca-Cb_bond_in"/>
    <property type="match status" value="1"/>
</dbReference>
<feature type="domain" description="Radical SAM core" evidence="9">
    <location>
        <begin position="69"/>
        <end position="297"/>
    </location>
</feature>
<keyword evidence="5" id="KW-0408">Iron</keyword>
<evidence type="ECO:0000256" key="3">
    <source>
        <dbReference type="ARBA" id="ARBA00022691"/>
    </source>
</evidence>
<dbReference type="SMART" id="SM00729">
    <property type="entry name" value="Elp3"/>
    <property type="match status" value="1"/>
</dbReference>
<dbReference type="SFLD" id="SFLDS00029">
    <property type="entry name" value="Radical_SAM"/>
    <property type="match status" value="1"/>
</dbReference>
<keyword evidence="3" id="KW-0949">S-adenosyl-L-methionine</keyword>
<evidence type="ECO:0000256" key="6">
    <source>
        <dbReference type="ARBA" id="ARBA00023014"/>
    </source>
</evidence>
<dbReference type="GO" id="GO:0051539">
    <property type="term" value="F:4 iron, 4 sulfur cluster binding"/>
    <property type="evidence" value="ECO:0007669"/>
    <property type="project" value="UniProtKB-KW"/>
</dbReference>
<dbReference type="InterPro" id="IPR013785">
    <property type="entry name" value="Aldolase_TIM"/>
</dbReference>
<evidence type="ECO:0000256" key="5">
    <source>
        <dbReference type="ARBA" id="ARBA00023004"/>
    </source>
</evidence>
<dbReference type="SFLD" id="SFLDF00319">
    <property type="entry name" value="Fe_hydrogenase_maturase_(HydG"/>
    <property type="match status" value="1"/>
</dbReference>
<dbReference type="EMBL" id="UOEA01000059">
    <property type="protein sequence ID" value="VAV84017.1"/>
    <property type="molecule type" value="Genomic_DNA"/>
</dbReference>
<dbReference type="InterPro" id="IPR034428">
    <property type="entry name" value="ThiH/NoCL/HydG-like"/>
</dbReference>
<dbReference type="CDD" id="cd01335">
    <property type="entry name" value="Radical_SAM"/>
    <property type="match status" value="1"/>
</dbReference>
<evidence type="ECO:0000256" key="1">
    <source>
        <dbReference type="ARBA" id="ARBA00001966"/>
    </source>
</evidence>
<dbReference type="SFLD" id="SFLDG01060">
    <property type="entry name" value="BATS_domain_containing"/>
    <property type="match status" value="1"/>
</dbReference>
<dbReference type="GO" id="GO:0044272">
    <property type="term" value="P:sulfur compound biosynthetic process"/>
    <property type="evidence" value="ECO:0007669"/>
    <property type="project" value="UniProtKB-ARBA"/>
</dbReference>
<dbReference type="PANTHER" id="PTHR43583:SF2">
    <property type="entry name" value="THIAZOLE BIOSYNTHESIS PROTEIN"/>
    <property type="match status" value="1"/>
</dbReference>
<dbReference type="SUPFAM" id="SSF102114">
    <property type="entry name" value="Radical SAM enzymes"/>
    <property type="match status" value="1"/>
</dbReference>
<dbReference type="InterPro" id="IPR006638">
    <property type="entry name" value="Elp3/MiaA/NifB-like_rSAM"/>
</dbReference>
<dbReference type="InterPro" id="IPR024007">
    <property type="entry name" value="FeFe-hyd_mat_HydG"/>
</dbReference>
<protein>
    <submittedName>
        <fullName evidence="10">[FeFe]-hydrogenase maturation protein HydG</fullName>
    </submittedName>
</protein>
<dbReference type="GO" id="GO:0046872">
    <property type="term" value="F:metal ion binding"/>
    <property type="evidence" value="ECO:0007669"/>
    <property type="project" value="UniProtKB-KW"/>
</dbReference>
<feature type="region of interest" description="Disordered" evidence="8">
    <location>
        <begin position="321"/>
        <end position="341"/>
    </location>
</feature>
<dbReference type="AlphaFoldDB" id="A0A3B0QWS7"/>
<evidence type="ECO:0000256" key="4">
    <source>
        <dbReference type="ARBA" id="ARBA00022723"/>
    </source>
</evidence>
<evidence type="ECO:0000256" key="7">
    <source>
        <dbReference type="ARBA" id="ARBA00034078"/>
    </source>
</evidence>
<reference evidence="10" key="1">
    <citation type="submission" date="2018-06" db="EMBL/GenBank/DDBJ databases">
        <authorList>
            <person name="Zhirakovskaya E."/>
        </authorList>
    </citation>
    <scope>NUCLEOTIDE SEQUENCE</scope>
</reference>
<sequence>MVSSKYIERLLEEQTETSAEELSPILSEAEGLKGLSLEQTALLLKTEDPALLTQILSCADRVKQKVFGNRIVLFAPLYLSNYCVNACLYCGFKSGNKELPRRALTKDEAVKEARTLVAMGFKRVLLVTGEDKKYGTDYITGIVKAIYKETGMRIIHVNAAPMDTDELSELKAAGVGVYQVFQETYHRPTYEKMHPAGPKKDYDYRLAAMERAAEAGFQDLGIGTLLGLYDYRFDVLSTIAHSQSLFNRYGMHAHTISIPRLRPAAGTTGDKEALYAHSVSDSELKKIVAIYRLSVPTAGVVVTTREPEELRRELLHAGASQLSAASRTNPGGYNETAAAADDKKDKTLEQFSTSDQRTVAEVMATIIKEGGLPSLCTTCYRTGRVGEHFTKLTASGEMQKFCQANALLSLKEYTIDNPPNGKTELFNDALKKTFDSIEDKEIKDKVIQKLTALKKGAKDLYL</sequence>
<name>A0A3B0QWS7_9ZZZZ</name>
<gene>
    <name evidence="10" type="ORF">MNBD_DELTA01-475</name>
</gene>
<keyword evidence="4" id="KW-0479">Metal-binding</keyword>
<dbReference type="PROSITE" id="PS51918">
    <property type="entry name" value="RADICAL_SAM"/>
    <property type="match status" value="1"/>
</dbReference>
<feature type="compositionally biased region" description="Polar residues" evidence="8">
    <location>
        <begin position="321"/>
        <end position="331"/>
    </location>
</feature>
<dbReference type="PANTHER" id="PTHR43583">
    <property type="entry name" value="2-IMINOACETATE SYNTHASE"/>
    <property type="match status" value="1"/>
</dbReference>
<dbReference type="Pfam" id="PF04055">
    <property type="entry name" value="Radical_SAM"/>
    <property type="match status" value="1"/>
</dbReference>
<organism evidence="10">
    <name type="scientific">hydrothermal vent metagenome</name>
    <dbReference type="NCBI Taxonomy" id="652676"/>
    <lineage>
        <taxon>unclassified sequences</taxon>
        <taxon>metagenomes</taxon>
        <taxon>ecological metagenomes</taxon>
    </lineage>
</organism>